<dbReference type="SUPFAM" id="SSF47954">
    <property type="entry name" value="Cyclin-like"/>
    <property type="match status" value="2"/>
</dbReference>
<dbReference type="CDD" id="cd20586">
    <property type="entry name" value="CYCLIN_AcCycH_rpt2"/>
    <property type="match status" value="1"/>
</dbReference>
<feature type="domain" description="Cyclin-like" evidence="3">
    <location>
        <begin position="15"/>
        <end position="96"/>
    </location>
</feature>
<reference evidence="4 5" key="1">
    <citation type="journal article" date="2007" name="Proc. Natl. Acad. Sci. U.S.A.">
        <title>The tiny eukaryote Ostreococcus provides genomic insights into the paradox of plankton speciation.</title>
        <authorList>
            <person name="Palenik B."/>
            <person name="Grimwood J."/>
            <person name="Aerts A."/>
            <person name="Rouze P."/>
            <person name="Salamov A."/>
            <person name="Putnam N."/>
            <person name="Dupont C."/>
            <person name="Jorgensen R."/>
            <person name="Derelle E."/>
            <person name="Rombauts S."/>
            <person name="Zhou K."/>
            <person name="Otillar R."/>
            <person name="Merchant S.S."/>
            <person name="Podell S."/>
            <person name="Gaasterland T."/>
            <person name="Napoli C."/>
            <person name="Gendler K."/>
            <person name="Manuell A."/>
            <person name="Tai V."/>
            <person name="Vallon O."/>
            <person name="Piganeau G."/>
            <person name="Jancek S."/>
            <person name="Heijde M."/>
            <person name="Jabbari K."/>
            <person name="Bowler C."/>
            <person name="Lohr M."/>
            <person name="Robbens S."/>
            <person name="Werner G."/>
            <person name="Dubchak I."/>
            <person name="Pazour G.J."/>
            <person name="Ren Q."/>
            <person name="Paulsen I."/>
            <person name="Delwiche C."/>
            <person name="Schmutz J."/>
            <person name="Rokhsar D."/>
            <person name="Van de Peer Y."/>
            <person name="Moreau H."/>
            <person name="Grigoriev I.V."/>
        </authorList>
    </citation>
    <scope>NUCLEOTIDE SEQUENCE [LARGE SCALE GENOMIC DNA]</scope>
    <source>
        <strain evidence="4 5">CCE9901</strain>
    </source>
</reference>
<evidence type="ECO:0000313" key="4">
    <source>
        <dbReference type="EMBL" id="ABO94932.1"/>
    </source>
</evidence>
<dbReference type="HOGENOM" id="CLU_022620_1_0_1"/>
<feature type="region of interest" description="Disordered" evidence="2">
    <location>
        <begin position="237"/>
        <end position="256"/>
    </location>
</feature>
<dbReference type="Pfam" id="PF00134">
    <property type="entry name" value="Cyclin_N"/>
    <property type="match status" value="1"/>
</dbReference>
<dbReference type="AlphaFoldDB" id="A4RUA6"/>
<comment type="similarity">
    <text evidence="1">Belongs to the cyclin family.</text>
</comment>
<proteinExistence type="inferred from homology"/>
<gene>
    <name evidence="4" type="ORF">OSTLU_5465</name>
</gene>
<evidence type="ECO:0000259" key="3">
    <source>
        <dbReference type="SMART" id="SM00385"/>
    </source>
</evidence>
<dbReference type="OMA" id="DCENIRP"/>
<dbReference type="EMBL" id="CP000583">
    <property type="protein sequence ID" value="ABO94932.1"/>
    <property type="molecule type" value="Genomic_DNA"/>
</dbReference>
<dbReference type="InterPro" id="IPR006671">
    <property type="entry name" value="Cyclin_N"/>
</dbReference>
<feature type="non-terminal residue" evidence="4">
    <location>
        <position position="256"/>
    </location>
</feature>
<dbReference type="RefSeq" id="XP_001416639.1">
    <property type="nucleotide sequence ID" value="XM_001416602.1"/>
</dbReference>
<dbReference type="GeneID" id="5000779"/>
<protein>
    <recommendedName>
        <fullName evidence="3">Cyclin-like domain-containing protein</fullName>
    </recommendedName>
</protein>
<evidence type="ECO:0000256" key="1">
    <source>
        <dbReference type="RuleBase" id="RU000383"/>
    </source>
</evidence>
<keyword evidence="1" id="KW-0195">Cyclin</keyword>
<dbReference type="Proteomes" id="UP000001568">
    <property type="component" value="Chromosome 3"/>
</dbReference>
<dbReference type="InterPro" id="IPR036915">
    <property type="entry name" value="Cyclin-like_sf"/>
</dbReference>
<dbReference type="CDD" id="cd20524">
    <property type="entry name" value="CYCLIN_CCNH_rpt1"/>
    <property type="match status" value="1"/>
</dbReference>
<name>A4RUA6_OSTLU</name>
<dbReference type="InterPro" id="IPR013763">
    <property type="entry name" value="Cyclin-like_dom"/>
</dbReference>
<dbReference type="GO" id="GO:0016538">
    <property type="term" value="F:cyclin-dependent protein serine/threonine kinase regulator activity"/>
    <property type="evidence" value="ECO:0007669"/>
    <property type="project" value="InterPro"/>
</dbReference>
<sequence length="256" mass="28183">LTSEEERLILRYHEHKIQTICAAFVLPRKVKSTAVMLFKRFTLRHGVGAHSLKIIMLTSIYVACKVEESYISADEFCKGVREDPARVLAAEVTFLSGLKFQLVCYGAARPLDGFLRDVEDGGCKVTGAQLVACRKSALETIDALMLTDVPLVRPPGQIALCALRRAARQAEATDLVEYCEAVGARATGIVKAPKGALLKGILDEIETHVEDGTEPDEAVVKKIDKKLKLWRAKYVAASKATAEDEAKKTERDAKRR</sequence>
<evidence type="ECO:0000256" key="2">
    <source>
        <dbReference type="SAM" id="MobiDB-lite"/>
    </source>
</evidence>
<dbReference type="STRING" id="436017.A4RUA6"/>
<accession>A4RUA6</accession>
<feature type="non-terminal residue" evidence="4">
    <location>
        <position position="1"/>
    </location>
</feature>
<dbReference type="InterPro" id="IPR043198">
    <property type="entry name" value="Cyclin/Ssn8"/>
</dbReference>
<organism evidence="4 5">
    <name type="scientific">Ostreococcus lucimarinus (strain CCE9901)</name>
    <dbReference type="NCBI Taxonomy" id="436017"/>
    <lineage>
        <taxon>Eukaryota</taxon>
        <taxon>Viridiplantae</taxon>
        <taxon>Chlorophyta</taxon>
        <taxon>Mamiellophyceae</taxon>
        <taxon>Mamiellales</taxon>
        <taxon>Bathycoccaceae</taxon>
        <taxon>Ostreococcus</taxon>
    </lineage>
</organism>
<dbReference type="GO" id="GO:0006357">
    <property type="term" value="P:regulation of transcription by RNA polymerase II"/>
    <property type="evidence" value="ECO:0007669"/>
    <property type="project" value="InterPro"/>
</dbReference>
<dbReference type="KEGG" id="olu:OSTLU_5465"/>
<dbReference type="Gene3D" id="1.10.472.10">
    <property type="entry name" value="Cyclin-like"/>
    <property type="match status" value="2"/>
</dbReference>
<keyword evidence="5" id="KW-1185">Reference proteome</keyword>
<feature type="compositionally biased region" description="Basic and acidic residues" evidence="2">
    <location>
        <begin position="241"/>
        <end position="256"/>
    </location>
</feature>
<dbReference type="SMART" id="SM00385">
    <property type="entry name" value="CYCLIN"/>
    <property type="match status" value="1"/>
</dbReference>
<dbReference type="PANTHER" id="PTHR10026">
    <property type="entry name" value="CYCLIN"/>
    <property type="match status" value="1"/>
</dbReference>
<dbReference type="OrthoDB" id="340962at2759"/>
<evidence type="ECO:0000313" key="5">
    <source>
        <dbReference type="Proteomes" id="UP000001568"/>
    </source>
</evidence>
<dbReference type="eggNOG" id="KOG2496">
    <property type="taxonomic scope" value="Eukaryota"/>
</dbReference>